<feature type="non-terminal residue" evidence="2">
    <location>
        <position position="181"/>
    </location>
</feature>
<proteinExistence type="predicted"/>
<keyword evidence="1" id="KW-0472">Membrane</keyword>
<reference evidence="2 3" key="1">
    <citation type="journal article" date="2019" name="Nat. Microbiol.">
        <title>Mediterranean grassland soil C-N compound turnover is dependent on rainfall and depth, and is mediated by genomically divergent microorganisms.</title>
        <authorList>
            <person name="Diamond S."/>
            <person name="Andeer P.F."/>
            <person name="Li Z."/>
            <person name="Crits-Christoph A."/>
            <person name="Burstein D."/>
            <person name="Anantharaman K."/>
            <person name="Lane K.R."/>
            <person name="Thomas B.C."/>
            <person name="Pan C."/>
            <person name="Northen T.R."/>
            <person name="Banfield J.F."/>
        </authorList>
    </citation>
    <scope>NUCLEOTIDE SEQUENCE [LARGE SCALE GENOMIC DNA]</scope>
    <source>
        <strain evidence="2">NP_5</strain>
    </source>
</reference>
<comment type="caution">
    <text evidence="2">The sequence shown here is derived from an EMBL/GenBank/DDBJ whole genome shotgun (WGS) entry which is preliminary data.</text>
</comment>
<keyword evidence="1" id="KW-0812">Transmembrane</keyword>
<organism evidence="2 3">
    <name type="scientific">Candidatus Segetimicrobium genomatis</name>
    <dbReference type="NCBI Taxonomy" id="2569760"/>
    <lineage>
        <taxon>Bacteria</taxon>
        <taxon>Bacillati</taxon>
        <taxon>Candidatus Sysuimicrobiota</taxon>
        <taxon>Candidatus Sysuimicrobiia</taxon>
        <taxon>Candidatus Sysuimicrobiales</taxon>
        <taxon>Candidatus Segetimicrobiaceae</taxon>
        <taxon>Candidatus Segetimicrobium</taxon>
    </lineage>
</organism>
<dbReference type="Pfam" id="PF09948">
    <property type="entry name" value="PpoB2"/>
    <property type="match status" value="1"/>
</dbReference>
<gene>
    <name evidence="2" type="ORF">E6H02_10665</name>
</gene>
<dbReference type="EMBL" id="VBAM01000435">
    <property type="protein sequence ID" value="TMJ07972.1"/>
    <property type="molecule type" value="Genomic_DNA"/>
</dbReference>
<evidence type="ECO:0000313" key="3">
    <source>
        <dbReference type="Proteomes" id="UP000320393"/>
    </source>
</evidence>
<dbReference type="InterPro" id="IPR018688">
    <property type="entry name" value="PpoB2-like"/>
</dbReference>
<keyword evidence="1" id="KW-1133">Transmembrane helix</keyword>
<dbReference type="AlphaFoldDB" id="A0A537LJ16"/>
<name>A0A537LJ16_9BACT</name>
<feature type="transmembrane region" description="Helical" evidence="1">
    <location>
        <begin position="146"/>
        <end position="165"/>
    </location>
</feature>
<accession>A0A537LJ16</accession>
<feature type="transmembrane region" description="Helical" evidence="1">
    <location>
        <begin position="12"/>
        <end position="30"/>
    </location>
</feature>
<protein>
    <submittedName>
        <fullName evidence="2">DUF2182 domain-containing protein</fullName>
    </submittedName>
</protein>
<evidence type="ECO:0000313" key="2">
    <source>
        <dbReference type="EMBL" id="TMJ07972.1"/>
    </source>
</evidence>
<feature type="transmembrane region" description="Helical" evidence="1">
    <location>
        <begin position="114"/>
        <end position="134"/>
    </location>
</feature>
<sequence length="181" mass="19305">MAVTVSTTRDRYIVVAGAVCLAALAWFDLVRRANGMTPGMSTGTDPMTGMAMAMAMPMSTPWNVSVWTAAVLMWSVMMVAMMLPSTTPMLLLFSGVQRARRTAADPALPTGLFAAGYLGVWVAWSVLAAGLQWILQSLLLLSPQLAATRVVLAASFLMLAGLYQLTPVKYACLARCQTPLG</sequence>
<dbReference type="Proteomes" id="UP000320393">
    <property type="component" value="Unassembled WGS sequence"/>
</dbReference>
<evidence type="ECO:0000256" key="1">
    <source>
        <dbReference type="SAM" id="Phobius"/>
    </source>
</evidence>
<feature type="transmembrane region" description="Helical" evidence="1">
    <location>
        <begin position="66"/>
        <end position="93"/>
    </location>
</feature>